<evidence type="ECO:0000256" key="5">
    <source>
        <dbReference type="ARBA" id="ARBA00023015"/>
    </source>
</evidence>
<proteinExistence type="inferred from homology"/>
<dbReference type="Gene3D" id="6.10.280.10">
    <property type="entry name" value="Mediator complex, subunit Med21"/>
    <property type="match status" value="1"/>
</dbReference>
<keyword evidence="8 10" id="KW-0539">Nucleus</keyword>
<keyword evidence="6 10" id="KW-0010">Activator</keyword>
<dbReference type="Proteomes" id="UP000034841">
    <property type="component" value="Unassembled WGS sequence"/>
</dbReference>
<evidence type="ECO:0000256" key="9">
    <source>
        <dbReference type="ARBA" id="ARBA00025687"/>
    </source>
</evidence>
<evidence type="ECO:0000256" key="2">
    <source>
        <dbReference type="ARBA" id="ARBA00005770"/>
    </source>
</evidence>
<dbReference type="GO" id="GO:0016592">
    <property type="term" value="C:mediator complex"/>
    <property type="evidence" value="ECO:0007669"/>
    <property type="project" value="UniProtKB-UniRule"/>
</dbReference>
<evidence type="ECO:0000256" key="7">
    <source>
        <dbReference type="ARBA" id="ARBA00023163"/>
    </source>
</evidence>
<evidence type="ECO:0000256" key="8">
    <source>
        <dbReference type="ARBA" id="ARBA00023242"/>
    </source>
</evidence>
<evidence type="ECO:0000313" key="14">
    <source>
        <dbReference type="Proteomes" id="UP000034841"/>
    </source>
</evidence>
<dbReference type="SUPFAM" id="SSF140718">
    <property type="entry name" value="Mediator hinge subcomplex-like"/>
    <property type="match status" value="1"/>
</dbReference>
<dbReference type="AlphaFoldDB" id="A0A0F8B761"/>
<dbReference type="PANTHER" id="PTHR13381">
    <property type="entry name" value="RNA POLYMERASE II HOLOENZYME COMPONENT SRB7"/>
    <property type="match status" value="1"/>
</dbReference>
<dbReference type="InterPro" id="IPR021384">
    <property type="entry name" value="Mediator_Med21"/>
</dbReference>
<evidence type="ECO:0000256" key="11">
    <source>
        <dbReference type="SAM" id="Coils"/>
    </source>
</evidence>
<evidence type="ECO:0000256" key="1">
    <source>
        <dbReference type="ARBA" id="ARBA00004123"/>
    </source>
</evidence>
<dbReference type="InterPro" id="IPR037212">
    <property type="entry name" value="Med7/Med21-like"/>
</dbReference>
<protein>
    <recommendedName>
        <fullName evidence="4 10">Mediator of RNA polymerase II transcription subunit 21</fullName>
    </recommendedName>
</protein>
<keyword evidence="11" id="KW-0175">Coiled coil</keyword>
<dbReference type="GO" id="GO:0006357">
    <property type="term" value="P:regulation of transcription by RNA polymerase II"/>
    <property type="evidence" value="ECO:0007669"/>
    <property type="project" value="TreeGrafter"/>
</dbReference>
<comment type="similarity">
    <text evidence="2 10">Belongs to the Mediator complex subunit 21 family.</text>
</comment>
<comment type="subunit">
    <text evidence="3 10">Component of the Mediator complex.</text>
</comment>
<evidence type="ECO:0000256" key="6">
    <source>
        <dbReference type="ARBA" id="ARBA00023159"/>
    </source>
</evidence>
<evidence type="ECO:0000256" key="4">
    <source>
        <dbReference type="ARBA" id="ARBA00019691"/>
    </source>
</evidence>
<keyword evidence="14" id="KW-1185">Reference proteome</keyword>
<feature type="region of interest" description="Disordered" evidence="12">
    <location>
        <begin position="1"/>
        <end position="34"/>
    </location>
</feature>
<comment type="subcellular location">
    <subcellularLocation>
        <location evidence="1 10">Nucleus</location>
    </subcellularLocation>
</comment>
<reference evidence="13 14" key="1">
    <citation type="submission" date="2015-04" db="EMBL/GenBank/DDBJ databases">
        <title>Genome sequence of Ceratocystis platani, a major pathogen of plane trees.</title>
        <authorList>
            <person name="Belbahri L."/>
        </authorList>
    </citation>
    <scope>NUCLEOTIDE SEQUENCE [LARGE SCALE GENOMIC DNA]</scope>
    <source>
        <strain evidence="13 14">CFO</strain>
    </source>
</reference>
<comment type="caution">
    <text evidence="13">The sequence shown here is derived from an EMBL/GenBank/DDBJ whole genome shotgun (WGS) entry which is preliminary data.</text>
</comment>
<evidence type="ECO:0000256" key="3">
    <source>
        <dbReference type="ARBA" id="ARBA00011837"/>
    </source>
</evidence>
<keyword evidence="7 10" id="KW-0804">Transcription</keyword>
<gene>
    <name evidence="13" type="primary">srb-7</name>
    <name evidence="13" type="ORF">CFO_g946</name>
</gene>
<dbReference type="EMBL" id="LBBL01000031">
    <property type="protein sequence ID" value="KKF96705.1"/>
    <property type="molecule type" value="Genomic_DNA"/>
</dbReference>
<evidence type="ECO:0000256" key="10">
    <source>
        <dbReference type="RuleBase" id="RU366036"/>
    </source>
</evidence>
<dbReference type="Pfam" id="PF11221">
    <property type="entry name" value="Med21"/>
    <property type="match status" value="1"/>
</dbReference>
<feature type="coiled-coil region" evidence="11">
    <location>
        <begin position="74"/>
        <end position="108"/>
    </location>
</feature>
<name>A0A0F8B761_CERFI</name>
<comment type="function">
    <text evidence="9 10">Component of the Mediator complex, a coactivator involved in the regulated transcription of nearly all RNA polymerase II-dependent genes. Mediator functions as a bridge to convey information from gene-specific regulatory proteins to the basal RNA polymerase II transcription machinery. Mediator is recruited to promoters by direct interactions with regulatory proteins and serves as a scaffold for the assembly of a functional preinitiation complex with RNA polymerase II and the general transcription factors.</text>
</comment>
<evidence type="ECO:0000313" key="13">
    <source>
        <dbReference type="EMBL" id="KKF96705.1"/>
    </source>
</evidence>
<sequence>MSDNLTQLQDAVDQLLDETDQVRDGKNEVEEKEVDPLPAEDFRAGLVELARDLILTEQQIEVLISSLPGLSSTEKDQEVNIRELEEELRAAEAQRQQAIKEKDAVLANLDRVIMNIRRP</sequence>
<dbReference type="GO" id="GO:0003712">
    <property type="term" value="F:transcription coregulator activity"/>
    <property type="evidence" value="ECO:0007669"/>
    <property type="project" value="TreeGrafter"/>
</dbReference>
<keyword evidence="5 10" id="KW-0805">Transcription regulation</keyword>
<evidence type="ECO:0000256" key="12">
    <source>
        <dbReference type="SAM" id="MobiDB-lite"/>
    </source>
</evidence>
<feature type="compositionally biased region" description="Basic and acidic residues" evidence="12">
    <location>
        <begin position="20"/>
        <end position="29"/>
    </location>
</feature>
<accession>A0A0F8B761</accession>
<dbReference type="PANTHER" id="PTHR13381:SF0">
    <property type="entry name" value="MEDIATOR OF RNA POLYMERASE II TRANSCRIPTION SUBUNIT 21"/>
    <property type="match status" value="1"/>
</dbReference>
<dbReference type="OrthoDB" id="526653at2759"/>
<organism evidence="13 14">
    <name type="scientific">Ceratocystis fimbriata f. sp. platani</name>
    <dbReference type="NCBI Taxonomy" id="88771"/>
    <lineage>
        <taxon>Eukaryota</taxon>
        <taxon>Fungi</taxon>
        <taxon>Dikarya</taxon>
        <taxon>Ascomycota</taxon>
        <taxon>Pezizomycotina</taxon>
        <taxon>Sordariomycetes</taxon>
        <taxon>Hypocreomycetidae</taxon>
        <taxon>Microascales</taxon>
        <taxon>Ceratocystidaceae</taxon>
        <taxon>Ceratocystis</taxon>
    </lineage>
</organism>